<dbReference type="SUPFAM" id="SSF53098">
    <property type="entry name" value="Ribonuclease H-like"/>
    <property type="match status" value="1"/>
</dbReference>
<name>A0A7J0HFG8_9ERIC</name>
<evidence type="ECO:0000313" key="3">
    <source>
        <dbReference type="Proteomes" id="UP000585474"/>
    </source>
</evidence>
<dbReference type="PANTHER" id="PTHR46481:SF11">
    <property type="entry name" value="ZINC FINGER BED DOMAIN-CONTAINING PROTEIN RICESLEEPER 2-LIKE"/>
    <property type="match status" value="1"/>
</dbReference>
<dbReference type="Pfam" id="PF05699">
    <property type="entry name" value="Dimer_Tnp_hAT"/>
    <property type="match status" value="1"/>
</dbReference>
<feature type="domain" description="HAT C-terminal dimerisation" evidence="1">
    <location>
        <begin position="214"/>
        <end position="296"/>
    </location>
</feature>
<evidence type="ECO:0000313" key="2">
    <source>
        <dbReference type="EMBL" id="GFZ21705.1"/>
    </source>
</evidence>
<dbReference type="AlphaFoldDB" id="A0A7J0HFG8"/>
<dbReference type="InterPro" id="IPR052035">
    <property type="entry name" value="ZnF_BED_domain_contain"/>
</dbReference>
<evidence type="ECO:0000259" key="1">
    <source>
        <dbReference type="Pfam" id="PF05699"/>
    </source>
</evidence>
<dbReference type="InterPro" id="IPR012337">
    <property type="entry name" value="RNaseH-like_sf"/>
</dbReference>
<dbReference type="EMBL" id="BJWL01000029">
    <property type="protein sequence ID" value="GFZ21705.1"/>
    <property type="molecule type" value="Genomic_DNA"/>
</dbReference>
<proteinExistence type="predicted"/>
<dbReference type="GO" id="GO:0046983">
    <property type="term" value="F:protein dimerization activity"/>
    <property type="evidence" value="ECO:0007669"/>
    <property type="project" value="InterPro"/>
</dbReference>
<accession>A0A7J0HFG8</accession>
<dbReference type="InterPro" id="IPR008906">
    <property type="entry name" value="HATC_C_dom"/>
</dbReference>
<dbReference type="Proteomes" id="UP000585474">
    <property type="component" value="Unassembled WGS sequence"/>
</dbReference>
<gene>
    <name evidence="2" type="ORF">Acr_29g0008670</name>
</gene>
<organism evidence="2 3">
    <name type="scientific">Actinidia rufa</name>
    <dbReference type="NCBI Taxonomy" id="165716"/>
    <lineage>
        <taxon>Eukaryota</taxon>
        <taxon>Viridiplantae</taxon>
        <taxon>Streptophyta</taxon>
        <taxon>Embryophyta</taxon>
        <taxon>Tracheophyta</taxon>
        <taxon>Spermatophyta</taxon>
        <taxon>Magnoliopsida</taxon>
        <taxon>eudicotyledons</taxon>
        <taxon>Gunneridae</taxon>
        <taxon>Pentapetalae</taxon>
        <taxon>asterids</taxon>
        <taxon>Ericales</taxon>
        <taxon>Actinidiaceae</taxon>
        <taxon>Actinidia</taxon>
    </lineage>
</organism>
<reference evidence="2 3" key="1">
    <citation type="submission" date="2019-07" db="EMBL/GenBank/DDBJ databases">
        <title>De Novo Assembly of kiwifruit Actinidia rufa.</title>
        <authorList>
            <person name="Sugita-Konishi S."/>
            <person name="Sato K."/>
            <person name="Mori E."/>
            <person name="Abe Y."/>
            <person name="Kisaki G."/>
            <person name="Hamano K."/>
            <person name="Suezawa K."/>
            <person name="Otani M."/>
            <person name="Fukuda T."/>
            <person name="Manabe T."/>
            <person name="Gomi K."/>
            <person name="Tabuchi M."/>
            <person name="Akimitsu K."/>
            <person name="Kataoka I."/>
        </authorList>
    </citation>
    <scope>NUCLEOTIDE SEQUENCE [LARGE SCALE GENOMIC DNA]</scope>
    <source>
        <strain evidence="3">cv. Fuchu</strain>
    </source>
</reference>
<dbReference type="PANTHER" id="PTHR46481">
    <property type="entry name" value="ZINC FINGER BED DOMAIN-CONTAINING PROTEIN 4"/>
    <property type="match status" value="1"/>
</dbReference>
<keyword evidence="3" id="KW-1185">Reference proteome</keyword>
<sequence>MAIMERIQSRVAVTTDMWTSTNQKRGFMVVTTHFIDDSWKLQSRIIRFIYLPCPHTAEVLCDALMDTFLEWNIDRKLSTLTVDNCSTNDAMISLLLKKFGNGVHLWTKSLFHVRCAAHILNLIVKDGLEVIKASIEKIRDSVAFWTATPKREEKFEDAVHQLHITHEYQGKNNDSDGESLNRATSTFGGKDALSDFDLFDSERKKGKTSHVKSELDHYLEEDVLPRNQEFDILAWWKSNGLKYPTLQTIARDVLSIPVSTVASESAFSTSGRVVSPNRSKLHPQTLEALMCAQSWLFAIENGGVPEMSASRFATMNDDDMDADDGVSTITNVDVSVL</sequence>
<comment type="caution">
    <text evidence="2">The sequence shown here is derived from an EMBL/GenBank/DDBJ whole genome shotgun (WGS) entry which is preliminary data.</text>
</comment>
<protein>
    <recommendedName>
        <fullName evidence="1">HAT C-terminal dimerisation domain-containing protein</fullName>
    </recommendedName>
</protein>
<dbReference type="OrthoDB" id="1937726at2759"/>